<proteinExistence type="predicted"/>
<dbReference type="NCBIfam" id="NF047375">
    <property type="entry name" value="HeatShock_HspR"/>
    <property type="match status" value="1"/>
</dbReference>
<dbReference type="Gene3D" id="1.10.1660.10">
    <property type="match status" value="1"/>
</dbReference>
<name>A0A4S8QBP4_9ACTN</name>
<reference evidence="5 6" key="2">
    <citation type="submission" date="2019-05" db="EMBL/GenBank/DDBJ databases">
        <title>Glycomyces buryatensis sp. nov.</title>
        <authorList>
            <person name="Nikitina E."/>
        </authorList>
    </citation>
    <scope>NUCLEOTIDE SEQUENCE [LARGE SCALE GENOMIC DNA]</scope>
    <source>
        <strain evidence="5 6">18</strain>
    </source>
</reference>
<dbReference type="CDD" id="cd04766">
    <property type="entry name" value="HTH_HspR"/>
    <property type="match status" value="1"/>
</dbReference>
<evidence type="ECO:0000313" key="5">
    <source>
        <dbReference type="EMBL" id="THV40961.1"/>
    </source>
</evidence>
<gene>
    <name evidence="5" type="ORF">FAB82_13785</name>
</gene>
<evidence type="ECO:0000256" key="3">
    <source>
        <dbReference type="SAM" id="MobiDB-lite"/>
    </source>
</evidence>
<evidence type="ECO:0000259" key="4">
    <source>
        <dbReference type="PROSITE" id="PS50937"/>
    </source>
</evidence>
<feature type="domain" description="HTH merR-type" evidence="4">
    <location>
        <begin position="33"/>
        <end position="99"/>
    </location>
</feature>
<dbReference type="OrthoDB" id="5345718at2"/>
<dbReference type="PANTHER" id="PTHR30204">
    <property type="entry name" value="REDOX-CYCLING DRUG-SENSING TRANSCRIPTIONAL ACTIVATOR SOXR"/>
    <property type="match status" value="1"/>
</dbReference>
<organism evidence="5 6">
    <name type="scientific">Glycomyces buryatensis</name>
    <dbReference type="NCBI Taxonomy" id="2570927"/>
    <lineage>
        <taxon>Bacteria</taxon>
        <taxon>Bacillati</taxon>
        <taxon>Actinomycetota</taxon>
        <taxon>Actinomycetes</taxon>
        <taxon>Glycomycetales</taxon>
        <taxon>Glycomycetaceae</taxon>
        <taxon>Glycomyces</taxon>
    </lineage>
</organism>
<dbReference type="SUPFAM" id="SSF46955">
    <property type="entry name" value="Putative DNA-binding domain"/>
    <property type="match status" value="1"/>
</dbReference>
<dbReference type="EMBL" id="STGY01000054">
    <property type="protein sequence ID" value="THV40961.1"/>
    <property type="molecule type" value="Genomic_DNA"/>
</dbReference>
<dbReference type="InterPro" id="IPR000551">
    <property type="entry name" value="MerR-type_HTH_dom"/>
</dbReference>
<evidence type="ECO:0000256" key="2">
    <source>
        <dbReference type="SAM" id="Coils"/>
    </source>
</evidence>
<dbReference type="Proteomes" id="UP000308760">
    <property type="component" value="Unassembled WGS sequence"/>
</dbReference>
<dbReference type="PANTHER" id="PTHR30204:SF58">
    <property type="entry name" value="HTH-TYPE TRANSCRIPTIONAL REGULATOR YFMP"/>
    <property type="match status" value="1"/>
</dbReference>
<protein>
    <submittedName>
        <fullName evidence="5">MerR family transcriptional regulator</fullName>
    </submittedName>
</protein>
<dbReference type="AlphaFoldDB" id="A0A4S8QBP4"/>
<dbReference type="InterPro" id="IPR047057">
    <property type="entry name" value="MerR_fam"/>
</dbReference>
<dbReference type="GO" id="GO:0003677">
    <property type="term" value="F:DNA binding"/>
    <property type="evidence" value="ECO:0007669"/>
    <property type="project" value="UniProtKB-KW"/>
</dbReference>
<feature type="region of interest" description="Disordered" evidence="3">
    <location>
        <begin position="259"/>
        <end position="291"/>
    </location>
</feature>
<keyword evidence="1" id="KW-0238">DNA-binding</keyword>
<keyword evidence="2" id="KW-0175">Coiled coil</keyword>
<comment type="caution">
    <text evidence="5">The sequence shown here is derived from an EMBL/GenBank/DDBJ whole genome shotgun (WGS) entry which is preliminary data.</text>
</comment>
<reference evidence="6" key="1">
    <citation type="submission" date="2019-04" db="EMBL/GenBank/DDBJ databases">
        <title>Nocardioides xinjiangensis sp. nov.</title>
        <authorList>
            <person name="Liu S."/>
        </authorList>
    </citation>
    <scope>NUCLEOTIDE SEQUENCE [LARGE SCALE GENOMIC DNA]</scope>
    <source>
        <strain evidence="6">18</strain>
    </source>
</reference>
<evidence type="ECO:0000313" key="6">
    <source>
        <dbReference type="Proteomes" id="UP000308760"/>
    </source>
</evidence>
<accession>A0A4S8QBP4</accession>
<dbReference type="Pfam" id="PF13411">
    <property type="entry name" value="MerR_1"/>
    <property type="match status" value="1"/>
</dbReference>
<dbReference type="SMART" id="SM00422">
    <property type="entry name" value="HTH_MERR"/>
    <property type="match status" value="1"/>
</dbReference>
<sequence>MSSPTYLRIEVAYRRQSGRRGEDIDFDAKIFAISAAAELAGMHPQTLRQYDRIGLVEPGRTPGGGRRYSARDVTRLREIQRLSQDEGVNLAGVKRIMDLEREVAAMRSDMSAVVEELHRARAQLAELRAMAGPFQRTSTDIVLWQGKRQLHSRRLPTKRAWGGPPLQQCPRGATGRVEFGVFRRVRANRALGGTPVSTMRAGSDSFVPSSPDSRMRVGSDSFDFKTPRFQGCAPGPTVSRCVRANGNVTLSLCEKRLGSSHVTRRTKTKVSKYGAAQPHHRTPPRGSRREA</sequence>
<keyword evidence="6" id="KW-1185">Reference proteome</keyword>
<dbReference type="InterPro" id="IPR009061">
    <property type="entry name" value="DNA-bd_dom_put_sf"/>
</dbReference>
<feature type="coiled-coil region" evidence="2">
    <location>
        <begin position="96"/>
        <end position="130"/>
    </location>
</feature>
<evidence type="ECO:0000256" key="1">
    <source>
        <dbReference type="ARBA" id="ARBA00023125"/>
    </source>
</evidence>
<dbReference type="PROSITE" id="PS50937">
    <property type="entry name" value="HTH_MERR_2"/>
    <property type="match status" value="1"/>
</dbReference>
<dbReference type="GO" id="GO:0003700">
    <property type="term" value="F:DNA-binding transcription factor activity"/>
    <property type="evidence" value="ECO:0007669"/>
    <property type="project" value="InterPro"/>
</dbReference>